<keyword evidence="1" id="KW-0472">Membrane</keyword>
<evidence type="ECO:0000313" key="2">
    <source>
        <dbReference type="EMBL" id="TCS37913.1"/>
    </source>
</evidence>
<feature type="transmembrane region" description="Helical" evidence="1">
    <location>
        <begin position="97"/>
        <end position="116"/>
    </location>
</feature>
<evidence type="ECO:0000256" key="1">
    <source>
        <dbReference type="SAM" id="Phobius"/>
    </source>
</evidence>
<reference evidence="2 3" key="1">
    <citation type="submission" date="2019-03" db="EMBL/GenBank/DDBJ databases">
        <title>Genomic Encyclopedia of Type Strains, Phase IV (KMG-IV): sequencing the most valuable type-strain genomes for metagenomic binning, comparative biology and taxonomic classification.</title>
        <authorList>
            <person name="Goeker M."/>
        </authorList>
    </citation>
    <scope>NUCLEOTIDE SEQUENCE [LARGE SCALE GENOMIC DNA]</scope>
    <source>
        <strain evidence="2 3">DSM 7445</strain>
    </source>
</reference>
<keyword evidence="1" id="KW-0812">Transmembrane</keyword>
<name>A0A4R3HZ01_PAULE</name>
<protein>
    <submittedName>
        <fullName evidence="2">Uncharacterized protein</fullName>
    </submittedName>
</protein>
<gene>
    <name evidence="2" type="ORF">EDC30_103205</name>
</gene>
<proteinExistence type="predicted"/>
<sequence>MNEYSLAKTAAAVFEKTAEHQREVEAVLTALASAITQFKARSEALPAQVHREVERNLSEAARKAAAEIAASWNDANTHAEKATEAYKKAAIWAPWKIAAIAMLSTLFGIAGMVIVARSTFPDAQAIAALRIEEANLRAQIQQLTARGGYATLASCQDSNGRQRLCVQIDESAKTSAKGYRIVKGY</sequence>
<keyword evidence="1" id="KW-1133">Transmembrane helix</keyword>
<accession>A0A4R3HZ01</accession>
<dbReference type="AlphaFoldDB" id="A0A4R3HZ01"/>
<keyword evidence="3" id="KW-1185">Reference proteome</keyword>
<dbReference type="Proteomes" id="UP000295382">
    <property type="component" value="Unassembled WGS sequence"/>
</dbReference>
<dbReference type="EMBL" id="SLZQ01000003">
    <property type="protein sequence ID" value="TCS37913.1"/>
    <property type="molecule type" value="Genomic_DNA"/>
</dbReference>
<organism evidence="2 3">
    <name type="scientific">Paucimonas lemoignei</name>
    <name type="common">Pseudomonas lemoignei</name>
    <dbReference type="NCBI Taxonomy" id="29443"/>
    <lineage>
        <taxon>Bacteria</taxon>
        <taxon>Pseudomonadati</taxon>
        <taxon>Pseudomonadota</taxon>
        <taxon>Betaproteobacteria</taxon>
        <taxon>Burkholderiales</taxon>
        <taxon>Burkholderiaceae</taxon>
        <taxon>Paucimonas</taxon>
    </lineage>
</organism>
<evidence type="ECO:0000313" key="3">
    <source>
        <dbReference type="Proteomes" id="UP000295382"/>
    </source>
</evidence>
<comment type="caution">
    <text evidence="2">The sequence shown here is derived from an EMBL/GenBank/DDBJ whole genome shotgun (WGS) entry which is preliminary data.</text>
</comment>
<dbReference type="OrthoDB" id="7040764at2"/>